<name>A0AA89BTQ1_PINIB</name>
<comment type="caution">
    <text evidence="2">The sequence shown here is derived from an EMBL/GenBank/DDBJ whole genome shotgun (WGS) entry which is preliminary data.</text>
</comment>
<proteinExistence type="predicted"/>
<dbReference type="Proteomes" id="UP001186944">
    <property type="component" value="Unassembled WGS sequence"/>
</dbReference>
<feature type="region of interest" description="Disordered" evidence="1">
    <location>
        <begin position="362"/>
        <end position="400"/>
    </location>
</feature>
<gene>
    <name evidence="2" type="ORF">FSP39_015302</name>
</gene>
<feature type="non-terminal residue" evidence="2">
    <location>
        <position position="1"/>
    </location>
</feature>
<evidence type="ECO:0000313" key="3">
    <source>
        <dbReference type="Proteomes" id="UP001186944"/>
    </source>
</evidence>
<evidence type="ECO:0000313" key="2">
    <source>
        <dbReference type="EMBL" id="KAK3095490.1"/>
    </source>
</evidence>
<keyword evidence="3" id="KW-1185">Reference proteome</keyword>
<organism evidence="2 3">
    <name type="scientific">Pinctada imbricata</name>
    <name type="common">Atlantic pearl-oyster</name>
    <name type="synonym">Pinctada martensii</name>
    <dbReference type="NCBI Taxonomy" id="66713"/>
    <lineage>
        <taxon>Eukaryota</taxon>
        <taxon>Metazoa</taxon>
        <taxon>Spiralia</taxon>
        <taxon>Lophotrochozoa</taxon>
        <taxon>Mollusca</taxon>
        <taxon>Bivalvia</taxon>
        <taxon>Autobranchia</taxon>
        <taxon>Pteriomorphia</taxon>
        <taxon>Pterioida</taxon>
        <taxon>Pterioidea</taxon>
        <taxon>Pteriidae</taxon>
        <taxon>Pinctada</taxon>
    </lineage>
</organism>
<accession>A0AA89BTQ1</accession>
<sequence length="525" mass="58526">QFVALDRPCLDKYRLCSTHCSVSQLRGDFNCQFCVCDDPKYEIAWPTSTTTAIPLTSTTVRRRTDRPGEWTVNNITYSKIHNPCYQIEANCPINCKRHNETKDRDYRARVHIKRSLRKMCMPLFSCPIKRCPSGQTFQLTTFGCPMCQCVPLTYQDTNPHFLSLFCKLEPDGCPADCNVVDYRVGEWHCYHCNCPANSYKALANPCKDDKYLCPTHCTVRDLTDSRDSSIVCQYCDCGGFHREWPYGQGKLEFSLTGFGEKTRPTCSPTTRHIQSAGSSYHKLSITDQHCLPAALSIFCPGQCKTFHVSNCYYCSCNGGFLTVSFIRHVLEGIGPHKTDQHTDNSRTTTTVSTTTPVVYTTMEPSKSTHQPTVPTTTAPSTPVPTTTRRTTAARTNTRGTATVSYSAKPNSCYLCSGLSCSEKDAQVCPSDQDYCMSTINQDEQGERNITRRCVTEDVCYNQWWIVSADSPTCVAMTNDLNGPSGNPEICNFCCKGSLCNKQGRIPDGDLYKGEAHPSASIITIG</sequence>
<dbReference type="EMBL" id="VSWD01000008">
    <property type="protein sequence ID" value="KAK3095490.1"/>
    <property type="molecule type" value="Genomic_DNA"/>
</dbReference>
<dbReference type="CDD" id="cd00117">
    <property type="entry name" value="TFP"/>
    <property type="match status" value="1"/>
</dbReference>
<reference evidence="2" key="1">
    <citation type="submission" date="2019-08" db="EMBL/GenBank/DDBJ databases">
        <title>The improved chromosome-level genome for the pearl oyster Pinctada fucata martensii using PacBio sequencing and Hi-C.</title>
        <authorList>
            <person name="Zheng Z."/>
        </authorList>
    </citation>
    <scope>NUCLEOTIDE SEQUENCE</scope>
    <source>
        <strain evidence="2">ZZ-2019</strain>
        <tissue evidence="2">Adductor muscle</tissue>
    </source>
</reference>
<protein>
    <submittedName>
        <fullName evidence="2">Uncharacterized protein</fullName>
    </submittedName>
</protein>
<dbReference type="AlphaFoldDB" id="A0AA89BTQ1"/>
<evidence type="ECO:0000256" key="1">
    <source>
        <dbReference type="SAM" id="MobiDB-lite"/>
    </source>
</evidence>
<feature type="compositionally biased region" description="Low complexity" evidence="1">
    <location>
        <begin position="371"/>
        <end position="400"/>
    </location>
</feature>